<gene>
    <name evidence="1" type="ORF">CKA38_13920</name>
</gene>
<sequence length="251" mass="27675">MKDKRFIELVNLCVDHQLTPDEARELETELHANPARQRTYLQYCRMQKACSQLFESERAHAPATPRLARALASANRKITHTPVRTPSSWWRNPFAIGGLATAMAACVAVFVIHRATPSHTQPALAPVVATSPALASDAQPSVAVAAVIAAPVRKTPAPAAIPVQPQPKRFRLPVVTSFSAEQNTAPLIEDSVFAWTKDVQLRPLRKVSTEDIIARFTRLENKPINASLLHVPVADTRDLDATEMTVIEFKR</sequence>
<dbReference type="AlphaFoldDB" id="A0A2U8E620"/>
<reference evidence="1 2" key="1">
    <citation type="journal article" date="2018" name="Syst. Appl. Microbiol.">
        <title>Ereboglobus luteus gen. nov. sp. nov. from cockroach guts, and new insights into the oxygen relationship of the genera Opitutus and Didymococcus (Verrucomicrobia: Opitutaceae).</title>
        <authorList>
            <person name="Tegtmeier D."/>
            <person name="Belitz A."/>
            <person name="Radek R."/>
            <person name="Heimerl T."/>
            <person name="Brune A."/>
        </authorList>
    </citation>
    <scope>NUCLEOTIDE SEQUENCE [LARGE SCALE GENOMIC DNA]</scope>
    <source>
        <strain evidence="1 2">Ho45</strain>
    </source>
</reference>
<dbReference type="OrthoDB" id="196316at2"/>
<protein>
    <submittedName>
        <fullName evidence="1">Uncharacterized protein</fullName>
    </submittedName>
</protein>
<dbReference type="KEGG" id="elut:CKA38_13920"/>
<evidence type="ECO:0000313" key="2">
    <source>
        <dbReference type="Proteomes" id="UP000244896"/>
    </source>
</evidence>
<keyword evidence="2" id="KW-1185">Reference proteome</keyword>
<organism evidence="1 2">
    <name type="scientific">Ereboglobus luteus</name>
    <dbReference type="NCBI Taxonomy" id="1796921"/>
    <lineage>
        <taxon>Bacteria</taxon>
        <taxon>Pseudomonadati</taxon>
        <taxon>Verrucomicrobiota</taxon>
        <taxon>Opitutia</taxon>
        <taxon>Opitutales</taxon>
        <taxon>Opitutaceae</taxon>
        <taxon>Ereboglobus</taxon>
    </lineage>
</organism>
<proteinExistence type="predicted"/>
<dbReference type="Proteomes" id="UP000244896">
    <property type="component" value="Chromosome"/>
</dbReference>
<accession>A0A2U8E620</accession>
<evidence type="ECO:0000313" key="1">
    <source>
        <dbReference type="EMBL" id="AWI10205.1"/>
    </source>
</evidence>
<dbReference type="EMBL" id="CP023004">
    <property type="protein sequence ID" value="AWI10205.1"/>
    <property type="molecule type" value="Genomic_DNA"/>
</dbReference>
<name>A0A2U8E620_9BACT</name>
<dbReference type="RefSeq" id="WP_108826107.1">
    <property type="nucleotide sequence ID" value="NZ_CP023004.1"/>
</dbReference>